<comment type="caution">
    <text evidence="2">The sequence shown here is derived from an EMBL/GenBank/DDBJ whole genome shotgun (WGS) entry which is preliminary data.</text>
</comment>
<dbReference type="Pfam" id="PF09278">
    <property type="entry name" value="MerR-DNA-bind"/>
    <property type="match status" value="1"/>
</dbReference>
<reference evidence="2 3" key="1">
    <citation type="submission" date="2020-04" db="EMBL/GenBank/DDBJ databases">
        <title>Nesterenkonia sp. nov., isolated from marine sediment.</title>
        <authorList>
            <person name="Zhang G."/>
        </authorList>
    </citation>
    <scope>NUCLEOTIDE SEQUENCE [LARGE SCALE GENOMIC DNA]</scope>
    <source>
        <strain evidence="2 3">MY13</strain>
    </source>
</reference>
<dbReference type="Gene3D" id="1.10.1660.10">
    <property type="match status" value="1"/>
</dbReference>
<gene>
    <name evidence="2" type="ORF">HGQ17_03920</name>
</gene>
<dbReference type="GO" id="GO:0003677">
    <property type="term" value="F:DNA binding"/>
    <property type="evidence" value="ECO:0007669"/>
    <property type="project" value="UniProtKB-KW"/>
</dbReference>
<dbReference type="InterPro" id="IPR015358">
    <property type="entry name" value="Tscrpt_reg_MerR_DNA-bd"/>
</dbReference>
<evidence type="ECO:0000313" key="3">
    <source>
        <dbReference type="Proteomes" id="UP000523139"/>
    </source>
</evidence>
<evidence type="ECO:0000259" key="1">
    <source>
        <dbReference type="Pfam" id="PF09278"/>
    </source>
</evidence>
<dbReference type="InterPro" id="IPR009061">
    <property type="entry name" value="DNA-bd_dom_put_sf"/>
</dbReference>
<dbReference type="RefSeq" id="WP_168886656.1">
    <property type="nucleotide sequence ID" value="NZ_JABAHY010000002.1"/>
</dbReference>
<keyword evidence="2" id="KW-0238">DNA-binding</keyword>
<sequence length="80" mass="8770">MSLTAPCRIHVAKLAQRVGLTVREIAELFGGLPADPKPEDWAKMSDHLVQQAEQRVADLKRHLAALGTEAKLCELGAELR</sequence>
<organism evidence="2 3">
    <name type="scientific">Nesterenkonia sedimenti</name>
    <dbReference type="NCBI Taxonomy" id="1463632"/>
    <lineage>
        <taxon>Bacteria</taxon>
        <taxon>Bacillati</taxon>
        <taxon>Actinomycetota</taxon>
        <taxon>Actinomycetes</taxon>
        <taxon>Micrococcales</taxon>
        <taxon>Micrococcaceae</taxon>
        <taxon>Nesterenkonia</taxon>
    </lineage>
</organism>
<feature type="domain" description="Transcription regulator MerR DNA binding" evidence="1">
    <location>
        <begin position="8"/>
        <end position="66"/>
    </location>
</feature>
<proteinExistence type="predicted"/>
<dbReference type="EMBL" id="JABAHY010000002">
    <property type="protein sequence ID" value="NLS09164.1"/>
    <property type="molecule type" value="Genomic_DNA"/>
</dbReference>
<keyword evidence="3" id="KW-1185">Reference proteome</keyword>
<accession>A0A7X8TI61</accession>
<dbReference type="Proteomes" id="UP000523139">
    <property type="component" value="Unassembled WGS sequence"/>
</dbReference>
<protein>
    <submittedName>
        <fullName evidence="2">MerR family DNA-binding protein</fullName>
    </submittedName>
</protein>
<name>A0A7X8TI61_9MICC</name>
<dbReference type="AlphaFoldDB" id="A0A7X8TI61"/>
<evidence type="ECO:0000313" key="2">
    <source>
        <dbReference type="EMBL" id="NLS09164.1"/>
    </source>
</evidence>
<dbReference type="SUPFAM" id="SSF46955">
    <property type="entry name" value="Putative DNA-binding domain"/>
    <property type="match status" value="1"/>
</dbReference>